<evidence type="ECO:0000313" key="1">
    <source>
        <dbReference type="EMBL" id="JAD92281.1"/>
    </source>
</evidence>
<protein>
    <submittedName>
        <fullName evidence="1">Uncharacterized protein</fullName>
    </submittedName>
</protein>
<dbReference type="AlphaFoldDB" id="A0A0A9DWU6"/>
<reference evidence="1" key="2">
    <citation type="journal article" date="2015" name="Data Brief">
        <title>Shoot transcriptome of the giant reed, Arundo donax.</title>
        <authorList>
            <person name="Barrero R.A."/>
            <person name="Guerrero F.D."/>
            <person name="Moolhuijzen P."/>
            <person name="Goolsby J.A."/>
            <person name="Tidwell J."/>
            <person name="Bellgard S.E."/>
            <person name="Bellgard M.I."/>
        </authorList>
    </citation>
    <scope>NUCLEOTIDE SEQUENCE</scope>
    <source>
        <tissue evidence="1">Shoot tissue taken approximately 20 cm above the soil surface</tissue>
    </source>
</reference>
<accession>A0A0A9DWU6</accession>
<organism evidence="1">
    <name type="scientific">Arundo donax</name>
    <name type="common">Giant reed</name>
    <name type="synonym">Donax arundinaceus</name>
    <dbReference type="NCBI Taxonomy" id="35708"/>
    <lineage>
        <taxon>Eukaryota</taxon>
        <taxon>Viridiplantae</taxon>
        <taxon>Streptophyta</taxon>
        <taxon>Embryophyta</taxon>
        <taxon>Tracheophyta</taxon>
        <taxon>Spermatophyta</taxon>
        <taxon>Magnoliopsida</taxon>
        <taxon>Liliopsida</taxon>
        <taxon>Poales</taxon>
        <taxon>Poaceae</taxon>
        <taxon>PACMAD clade</taxon>
        <taxon>Arundinoideae</taxon>
        <taxon>Arundineae</taxon>
        <taxon>Arundo</taxon>
    </lineage>
</organism>
<sequence length="71" mass="8294">MPSWMLCSNCRTKDRAILRKVFCASYMTSRNGLLPENNTCIHSMPQITTVIFYRLVHIKTIIISCWNLKVM</sequence>
<dbReference type="EMBL" id="GBRH01205614">
    <property type="protein sequence ID" value="JAD92281.1"/>
    <property type="molecule type" value="Transcribed_RNA"/>
</dbReference>
<proteinExistence type="predicted"/>
<name>A0A0A9DWU6_ARUDO</name>
<reference evidence="1" key="1">
    <citation type="submission" date="2014-09" db="EMBL/GenBank/DDBJ databases">
        <authorList>
            <person name="Magalhaes I.L.F."/>
            <person name="Oliveira U."/>
            <person name="Santos F.R."/>
            <person name="Vidigal T.H.D.A."/>
            <person name="Brescovit A.D."/>
            <person name="Santos A.J."/>
        </authorList>
    </citation>
    <scope>NUCLEOTIDE SEQUENCE</scope>
    <source>
        <tissue evidence="1">Shoot tissue taken approximately 20 cm above the soil surface</tissue>
    </source>
</reference>